<evidence type="ECO:0000256" key="2">
    <source>
        <dbReference type="SAM" id="Phobius"/>
    </source>
</evidence>
<sequence>MNGTVLAWTGGLVTVAASGGLVLYFTTVGGWEAANQRAGVIGLFVAIAGLVATVWGIVRQRRAGTGGQHVSATAGSVYQVRNADGTVRITSSTAPAPPAAAPPPPSAPPPEGSQSVTGSFSGPIHQIDGAKDVDLD</sequence>
<keyword evidence="2" id="KW-1133">Transmembrane helix</keyword>
<protein>
    <submittedName>
        <fullName evidence="3">Uncharacterized protein</fullName>
    </submittedName>
</protein>
<keyword evidence="2" id="KW-0472">Membrane</keyword>
<evidence type="ECO:0000256" key="1">
    <source>
        <dbReference type="SAM" id="MobiDB-lite"/>
    </source>
</evidence>
<evidence type="ECO:0000313" key="3">
    <source>
        <dbReference type="EMBL" id="NYI84631.1"/>
    </source>
</evidence>
<feature type="transmembrane region" description="Helical" evidence="2">
    <location>
        <begin position="6"/>
        <end position="26"/>
    </location>
</feature>
<name>A0A853AS36_9PSEU</name>
<reference evidence="3 4" key="1">
    <citation type="submission" date="2020-07" db="EMBL/GenBank/DDBJ databases">
        <title>Sequencing the genomes of 1000 actinobacteria strains.</title>
        <authorList>
            <person name="Klenk H.-P."/>
        </authorList>
    </citation>
    <scope>NUCLEOTIDE SEQUENCE [LARGE SCALE GENOMIC DNA]</scope>
    <source>
        <strain evidence="3 4">DSM 44065</strain>
    </source>
</reference>
<keyword evidence="4" id="KW-1185">Reference proteome</keyword>
<dbReference type="AlphaFoldDB" id="A0A853AS36"/>
<dbReference type="Proteomes" id="UP000587002">
    <property type="component" value="Unassembled WGS sequence"/>
</dbReference>
<evidence type="ECO:0000313" key="4">
    <source>
        <dbReference type="Proteomes" id="UP000587002"/>
    </source>
</evidence>
<dbReference type="EMBL" id="JACCFJ010000001">
    <property type="protein sequence ID" value="NYI84631.1"/>
    <property type="molecule type" value="Genomic_DNA"/>
</dbReference>
<feature type="compositionally biased region" description="Pro residues" evidence="1">
    <location>
        <begin position="95"/>
        <end position="111"/>
    </location>
</feature>
<accession>A0A853AS36</accession>
<proteinExistence type="predicted"/>
<comment type="caution">
    <text evidence="3">The sequence shown here is derived from an EMBL/GenBank/DDBJ whole genome shotgun (WGS) entry which is preliminary data.</text>
</comment>
<gene>
    <name evidence="3" type="ORF">HNR68_003261</name>
</gene>
<feature type="region of interest" description="Disordered" evidence="1">
    <location>
        <begin position="87"/>
        <end position="136"/>
    </location>
</feature>
<feature type="transmembrane region" description="Helical" evidence="2">
    <location>
        <begin position="38"/>
        <end position="58"/>
    </location>
</feature>
<keyword evidence="2" id="KW-0812">Transmembrane</keyword>
<dbReference type="RefSeq" id="WP_179721995.1">
    <property type="nucleotide sequence ID" value="NZ_BAABFH010000001.1"/>
</dbReference>
<organism evidence="3 4">
    <name type="scientific">Saccharopolyspora hordei</name>
    <dbReference type="NCBI Taxonomy" id="1838"/>
    <lineage>
        <taxon>Bacteria</taxon>
        <taxon>Bacillati</taxon>
        <taxon>Actinomycetota</taxon>
        <taxon>Actinomycetes</taxon>
        <taxon>Pseudonocardiales</taxon>
        <taxon>Pseudonocardiaceae</taxon>
        <taxon>Saccharopolyspora</taxon>
    </lineage>
</organism>